<dbReference type="Gene3D" id="3.40.50.2000">
    <property type="entry name" value="Glycogen Phosphorylase B"/>
    <property type="match status" value="2"/>
</dbReference>
<keyword evidence="3 7" id="KW-0808">Transferase</keyword>
<dbReference type="Pfam" id="PF08323">
    <property type="entry name" value="Glyco_transf_5"/>
    <property type="match status" value="1"/>
</dbReference>
<evidence type="ECO:0000313" key="7">
    <source>
        <dbReference type="EMBL" id="ORX42325.1"/>
    </source>
</evidence>
<comment type="subcellular location">
    <subcellularLocation>
        <location evidence="1">Plastid</location>
        <location evidence="1">Amyloplast</location>
    </subcellularLocation>
</comment>
<dbReference type="PANTHER" id="PTHR45825">
    <property type="entry name" value="GRANULE-BOUND STARCH SYNTHASE 1, CHLOROPLASTIC/AMYLOPLASTIC"/>
    <property type="match status" value="1"/>
</dbReference>
<dbReference type="InterPro" id="IPR001296">
    <property type="entry name" value="Glyco_trans_1"/>
</dbReference>
<keyword evidence="8" id="KW-1185">Reference proteome</keyword>
<comment type="caution">
    <text evidence="7">The sequence shown here is derived from an EMBL/GenBank/DDBJ whole genome shotgun (WGS) entry which is preliminary data.</text>
</comment>
<evidence type="ECO:0000256" key="1">
    <source>
        <dbReference type="ARBA" id="ARBA00004602"/>
    </source>
</evidence>
<dbReference type="Proteomes" id="UP000242146">
    <property type="component" value="Unassembled WGS sequence"/>
</dbReference>
<feature type="domain" description="Glycosyl transferase family 1" evidence="5">
    <location>
        <begin position="437"/>
        <end position="598"/>
    </location>
</feature>
<dbReference type="InterPro" id="IPR013534">
    <property type="entry name" value="Starch_synth_cat_dom"/>
</dbReference>
<reference evidence="7 8" key="1">
    <citation type="submission" date="2016-07" db="EMBL/GenBank/DDBJ databases">
        <title>Pervasive Adenine N6-methylation of Active Genes in Fungi.</title>
        <authorList>
            <consortium name="DOE Joint Genome Institute"/>
            <person name="Mondo S.J."/>
            <person name="Dannebaum R.O."/>
            <person name="Kuo R.C."/>
            <person name="Labutti K."/>
            <person name="Haridas S."/>
            <person name="Kuo A."/>
            <person name="Salamov A."/>
            <person name="Ahrendt S.R."/>
            <person name="Lipzen A."/>
            <person name="Sullivan W."/>
            <person name="Andreopoulos W.B."/>
            <person name="Clum A."/>
            <person name="Lindquist E."/>
            <person name="Daum C."/>
            <person name="Ramamoorthy G.K."/>
            <person name="Gryganskyi A."/>
            <person name="Culley D."/>
            <person name="Magnuson J.K."/>
            <person name="James T.Y."/>
            <person name="O'Malley M.A."/>
            <person name="Stajich J.E."/>
            <person name="Spatafora J.W."/>
            <person name="Visel A."/>
            <person name="Grigoriev I.V."/>
        </authorList>
    </citation>
    <scope>NUCLEOTIDE SEQUENCE [LARGE SCALE GENOMIC DNA]</scope>
    <source>
        <strain evidence="7 8">NRRL 3301</strain>
    </source>
</reference>
<proteinExistence type="predicted"/>
<accession>A0A1X2G2B4</accession>
<dbReference type="OrthoDB" id="512920at2759"/>
<evidence type="ECO:0000256" key="4">
    <source>
        <dbReference type="ARBA" id="ARBA00023234"/>
    </source>
</evidence>
<keyword evidence="4" id="KW-0934">Plastid</keyword>
<dbReference type="STRING" id="101127.A0A1X2G2B4"/>
<organism evidence="7 8">
    <name type="scientific">Hesseltinella vesiculosa</name>
    <dbReference type="NCBI Taxonomy" id="101127"/>
    <lineage>
        <taxon>Eukaryota</taxon>
        <taxon>Fungi</taxon>
        <taxon>Fungi incertae sedis</taxon>
        <taxon>Mucoromycota</taxon>
        <taxon>Mucoromycotina</taxon>
        <taxon>Mucoromycetes</taxon>
        <taxon>Mucorales</taxon>
        <taxon>Cunninghamellaceae</taxon>
        <taxon>Hesseltinella</taxon>
    </lineage>
</organism>
<dbReference type="GO" id="GO:0016757">
    <property type="term" value="F:glycosyltransferase activity"/>
    <property type="evidence" value="ECO:0007669"/>
    <property type="project" value="UniProtKB-KW"/>
</dbReference>
<name>A0A1X2G2B4_9FUNG</name>
<dbReference type="Pfam" id="PF00534">
    <property type="entry name" value="Glycos_transf_1"/>
    <property type="match status" value="1"/>
</dbReference>
<evidence type="ECO:0000259" key="6">
    <source>
        <dbReference type="Pfam" id="PF08323"/>
    </source>
</evidence>
<sequence>MGGMGMVLTALATEQQKTGYANVNVVLPFYSFLQKKQKGVKLIRYADLVIHIPREDVQTQLSPRSPVNASIAQSTASANVAAMAMELEASEAPLAPPSPPSFATSILSASSSSLPSDPSSIHETLEFRVTKMIYNFGSPPPAVNFTTWYLDDRGSNVTLPAGRRRPILKHEKLSVYLIGPANKAPFDKAFQARNVVDIYSTHKDLPQEWKDQYFVKATAAFLSFQANTAGHETSLFAPTHDPLSPAGVDVVHIHGATNAYLAHYLQDPLLWNTAAPRPSVVYTMHDYLDELQYTNTVRNVLTFDPSPPTNAPVLGKRMFMSSMAIDLADIVTFVSRSMASQIIQGELDFYLKELVMDSLLQKAQSHQFFGITNGLDFSHADPFHSKRLTRAKIVFPLSSLSPSEHSLEEAPVAGDTVAHQKDRAKRWLVRKGFLQPQDKNRPLVLFVGRFQYNKGLASFPSAIEAFVRHNMTFVIVGQPNNFPLDKVLAWQKQYPEHVRLVTTQQAQKSWLIYARAAADAVFVPSQTESFGLVAGEGLLFGGPVLSTGVGGLREFLVDRPITRLPLATPIDPIEHNAYLYDAFDRDSMIRAIDDLATDLIFLRKQKEAREAFIHHMIQSALALQWAQDSALAKGPVYDYLRTYVLAMKHHSQHNSLVSKKVSI</sequence>
<protein>
    <submittedName>
        <fullName evidence="7">UDP-Glycosyltransferase/glycogen phosphorylase</fullName>
    </submittedName>
</protein>
<gene>
    <name evidence="7" type="ORF">DM01DRAFT_1341092</name>
</gene>
<evidence type="ECO:0000259" key="5">
    <source>
        <dbReference type="Pfam" id="PF00534"/>
    </source>
</evidence>
<evidence type="ECO:0000313" key="8">
    <source>
        <dbReference type="Proteomes" id="UP000242146"/>
    </source>
</evidence>
<evidence type="ECO:0000256" key="3">
    <source>
        <dbReference type="ARBA" id="ARBA00022679"/>
    </source>
</evidence>
<keyword evidence="4" id="KW-0035">Amyloplast</keyword>
<dbReference type="EMBL" id="MCGT01000070">
    <property type="protein sequence ID" value="ORX42325.1"/>
    <property type="molecule type" value="Genomic_DNA"/>
</dbReference>
<dbReference type="PANTHER" id="PTHR45825:SF11">
    <property type="entry name" value="ALPHA AMYLASE DOMAIN-CONTAINING PROTEIN"/>
    <property type="match status" value="1"/>
</dbReference>
<dbReference type="AlphaFoldDB" id="A0A1X2G2B4"/>
<dbReference type="SUPFAM" id="SSF53756">
    <property type="entry name" value="UDP-Glycosyltransferase/glycogen phosphorylase"/>
    <property type="match status" value="1"/>
</dbReference>
<evidence type="ECO:0000256" key="2">
    <source>
        <dbReference type="ARBA" id="ARBA00022676"/>
    </source>
</evidence>
<keyword evidence="2" id="KW-0328">Glycosyltransferase</keyword>
<feature type="domain" description="Starch synthase catalytic" evidence="6">
    <location>
        <begin position="193"/>
        <end position="351"/>
    </location>
</feature>